<evidence type="ECO:0000313" key="9">
    <source>
        <dbReference type="Proteomes" id="UP000249169"/>
    </source>
</evidence>
<keyword evidence="3" id="KW-0808">Transferase</keyword>
<dbReference type="SUPFAM" id="SSF53613">
    <property type="entry name" value="Ribokinase-like"/>
    <property type="match status" value="1"/>
</dbReference>
<evidence type="ECO:0000256" key="1">
    <source>
        <dbReference type="ARBA" id="ARBA00004948"/>
    </source>
</evidence>
<comment type="pathway">
    <text evidence="1">Cofactor biosynthesis; thiamine diphosphate biosynthesis.</text>
</comment>
<proteinExistence type="predicted"/>
<dbReference type="GO" id="GO:0009229">
    <property type="term" value="P:thiamine diphosphate biosynthetic process"/>
    <property type="evidence" value="ECO:0007669"/>
    <property type="project" value="UniProtKB-UniPathway"/>
</dbReference>
<protein>
    <recommendedName>
        <fullName evidence="2">hydroxymethylpyrimidine kinase</fullName>
        <ecNumber evidence="2">2.7.1.49</ecNumber>
    </recommendedName>
</protein>
<dbReference type="InterPro" id="IPR004399">
    <property type="entry name" value="HMP/HMP-P_kinase_dom"/>
</dbReference>
<dbReference type="GO" id="GO:0005829">
    <property type="term" value="C:cytosol"/>
    <property type="evidence" value="ECO:0007669"/>
    <property type="project" value="TreeGrafter"/>
</dbReference>
<name>A0A328C2Z0_9DELT</name>
<dbReference type="Pfam" id="PF08543">
    <property type="entry name" value="Phos_pyr_kin"/>
    <property type="match status" value="1"/>
</dbReference>
<dbReference type="GO" id="GO:0008972">
    <property type="term" value="F:phosphomethylpyrimidine kinase activity"/>
    <property type="evidence" value="ECO:0007669"/>
    <property type="project" value="InterPro"/>
</dbReference>
<evidence type="ECO:0000313" key="8">
    <source>
        <dbReference type="EMBL" id="RAL21163.1"/>
    </source>
</evidence>
<evidence type="ECO:0000256" key="5">
    <source>
        <dbReference type="ARBA" id="ARBA00022777"/>
    </source>
</evidence>
<dbReference type="EMBL" id="QHKO01000006">
    <property type="protein sequence ID" value="RAL21163.1"/>
    <property type="molecule type" value="Genomic_DNA"/>
</dbReference>
<dbReference type="OrthoDB" id="9810880at2"/>
<dbReference type="Proteomes" id="UP000249169">
    <property type="component" value="Unassembled WGS sequence"/>
</dbReference>
<dbReference type="GO" id="GO:0008902">
    <property type="term" value="F:hydroxymethylpyrimidine kinase activity"/>
    <property type="evidence" value="ECO:0007669"/>
    <property type="project" value="UniProtKB-EC"/>
</dbReference>
<dbReference type="CDD" id="cd01169">
    <property type="entry name" value="HMPP_kinase"/>
    <property type="match status" value="1"/>
</dbReference>
<evidence type="ECO:0000256" key="4">
    <source>
        <dbReference type="ARBA" id="ARBA00022741"/>
    </source>
</evidence>
<comment type="caution">
    <text evidence="8">The sequence shown here is derived from an EMBL/GenBank/DDBJ whole genome shotgun (WGS) entry which is preliminary data.</text>
</comment>
<dbReference type="GO" id="GO:0005524">
    <property type="term" value="F:ATP binding"/>
    <property type="evidence" value="ECO:0007669"/>
    <property type="project" value="UniProtKB-KW"/>
</dbReference>
<dbReference type="AlphaFoldDB" id="A0A328C2Z0"/>
<dbReference type="RefSeq" id="WP_111730451.1">
    <property type="nucleotide sequence ID" value="NZ_QHKO01000006.1"/>
</dbReference>
<evidence type="ECO:0000256" key="6">
    <source>
        <dbReference type="ARBA" id="ARBA00022840"/>
    </source>
</evidence>
<feature type="domain" description="Pyridoxamine kinase/Phosphomethylpyrimidine kinase" evidence="7">
    <location>
        <begin position="30"/>
        <end position="274"/>
    </location>
</feature>
<accession>A0A328C2Z0</accession>
<dbReference type="Gene3D" id="3.40.1190.20">
    <property type="match status" value="1"/>
</dbReference>
<keyword evidence="9" id="KW-1185">Reference proteome</keyword>
<reference evidence="8 9" key="1">
    <citation type="submission" date="2018-05" db="EMBL/GenBank/DDBJ databases">
        <title>Lujinxingia marina gen. nov. sp. nov., a new facultative anaerobic member of the class Deltaproteobacteria, and proposal of Lujinxingaceae fam. nov.</title>
        <authorList>
            <person name="Li C.-M."/>
        </authorList>
    </citation>
    <scope>NUCLEOTIDE SEQUENCE [LARGE SCALE GENOMIC DNA]</scope>
    <source>
        <strain evidence="8 9">B210</strain>
    </source>
</reference>
<dbReference type="InterPro" id="IPR013749">
    <property type="entry name" value="PM/HMP-P_kinase-1"/>
</dbReference>
<evidence type="ECO:0000256" key="3">
    <source>
        <dbReference type="ARBA" id="ARBA00022679"/>
    </source>
</evidence>
<gene>
    <name evidence="8" type="primary">thiD</name>
    <name evidence="8" type="ORF">DL240_13600</name>
</gene>
<keyword evidence="4" id="KW-0547">Nucleotide-binding</keyword>
<dbReference type="InterPro" id="IPR029056">
    <property type="entry name" value="Ribokinase-like"/>
</dbReference>
<dbReference type="PANTHER" id="PTHR20858:SF17">
    <property type="entry name" value="HYDROXYMETHYLPYRIMIDINE_PHOSPHOMETHYLPYRIMIDINE KINASE THI20-RELATED"/>
    <property type="match status" value="1"/>
</dbReference>
<dbReference type="FunFam" id="3.40.1190.20:FF:000003">
    <property type="entry name" value="Phosphomethylpyrimidine kinase ThiD"/>
    <property type="match status" value="1"/>
</dbReference>
<keyword evidence="5 8" id="KW-0418">Kinase</keyword>
<dbReference type="UniPathway" id="UPA00060">
    <property type="reaction ID" value="UER00138"/>
</dbReference>
<sequence length="281" mass="29637">MSAYFDLFEKPKTSGGVSAPAVALTIAGSDSGGGAGIQADLKTFAACGVFGTSALTLLTAQNTQGVTLVEMASEAMVRAQLDAVLGDLKPSAAKTGALGTEAMISFLVEYLEDHPIESLVVDPVMISKHGEPLMPESAFASLREKLLPRALIVTPNRFEAAHLTGMGEVESLAEMKEAAKRLFGAGARHVVIKGGHFDRIVRDVFYDGSGFVEFGADRVDSKRVHGSGCTFSAAICARLARQDALVDAVAFAREFISEAIEKAPRLGEGISPVNPMHGVWR</sequence>
<evidence type="ECO:0000259" key="7">
    <source>
        <dbReference type="Pfam" id="PF08543"/>
    </source>
</evidence>
<organism evidence="8 9">
    <name type="scientific">Lujinxingia litoralis</name>
    <dbReference type="NCBI Taxonomy" id="2211119"/>
    <lineage>
        <taxon>Bacteria</taxon>
        <taxon>Deltaproteobacteria</taxon>
        <taxon>Bradymonadales</taxon>
        <taxon>Lujinxingiaceae</taxon>
        <taxon>Lujinxingia</taxon>
    </lineage>
</organism>
<dbReference type="EC" id="2.7.1.49" evidence="2"/>
<dbReference type="GO" id="GO:0009228">
    <property type="term" value="P:thiamine biosynthetic process"/>
    <property type="evidence" value="ECO:0007669"/>
    <property type="project" value="InterPro"/>
</dbReference>
<evidence type="ECO:0000256" key="2">
    <source>
        <dbReference type="ARBA" id="ARBA00012135"/>
    </source>
</evidence>
<keyword evidence="6" id="KW-0067">ATP-binding</keyword>
<dbReference type="PANTHER" id="PTHR20858">
    <property type="entry name" value="PHOSPHOMETHYLPYRIMIDINE KINASE"/>
    <property type="match status" value="1"/>
</dbReference>
<dbReference type="NCBIfam" id="TIGR00097">
    <property type="entry name" value="HMP-P_kinase"/>
    <property type="match status" value="1"/>
</dbReference>